<keyword evidence="2 7" id="KW-0813">Transport</keyword>
<protein>
    <submittedName>
        <fullName evidence="10">ABC transporter permease</fullName>
    </submittedName>
</protein>
<dbReference type="AlphaFoldDB" id="A0A4R5KF62"/>
<sequence>MSSLPVRDSSVVSEASNEEAPAPAAERQQPASPQYAEYLRIQKRKLWMIRLSQLLLFAAFLGLWELAATLKWVDSMLTSKPSQLAASFQELAFKGDLFKHTWTTSVETLIGIVVSMVLGTAIAVLFWWSTFASKVLEPYMVVLNALPKVAIGPIFYIWLGDRYSIYGMAIAISIIVTIIMVESGFKEISQTKLKLMESFGATKAQMLRMVLLPASIPNFIATLKVNVGLTLVGVIMGEFLSSKAGLGYLIIYGGQVFQMNMVMVSIAMLAVLSIILYGLVNLAGRYAKRKYHFER</sequence>
<evidence type="ECO:0000256" key="2">
    <source>
        <dbReference type="ARBA" id="ARBA00022448"/>
    </source>
</evidence>
<gene>
    <name evidence="10" type="ORF">E1757_27580</name>
</gene>
<keyword evidence="4 7" id="KW-0812">Transmembrane</keyword>
<dbReference type="CDD" id="cd06261">
    <property type="entry name" value="TM_PBP2"/>
    <property type="match status" value="1"/>
</dbReference>
<proteinExistence type="inferred from homology"/>
<dbReference type="OrthoDB" id="9783295at2"/>
<reference evidence="10 11" key="1">
    <citation type="submission" date="2019-03" db="EMBL/GenBank/DDBJ databases">
        <title>This is whole genome sequence of Paenibacillus sp MS74 strain.</title>
        <authorList>
            <person name="Trinh H.N."/>
        </authorList>
    </citation>
    <scope>NUCLEOTIDE SEQUENCE [LARGE SCALE GENOMIC DNA]</scope>
    <source>
        <strain evidence="10 11">MS74</strain>
    </source>
</reference>
<feature type="domain" description="ABC transmembrane type-1" evidence="9">
    <location>
        <begin position="101"/>
        <end position="280"/>
    </location>
</feature>
<dbReference type="SUPFAM" id="SSF161098">
    <property type="entry name" value="MetI-like"/>
    <property type="match status" value="1"/>
</dbReference>
<name>A0A4R5KF62_9BACL</name>
<feature type="transmembrane region" description="Helical" evidence="7">
    <location>
        <begin position="165"/>
        <end position="185"/>
    </location>
</feature>
<keyword evidence="3" id="KW-1003">Cell membrane</keyword>
<dbReference type="InterPro" id="IPR000515">
    <property type="entry name" value="MetI-like"/>
</dbReference>
<dbReference type="Pfam" id="PF00528">
    <property type="entry name" value="BPD_transp_1"/>
    <property type="match status" value="1"/>
</dbReference>
<dbReference type="Gene3D" id="1.10.3720.10">
    <property type="entry name" value="MetI-like"/>
    <property type="match status" value="1"/>
</dbReference>
<dbReference type="RefSeq" id="WP_133234295.1">
    <property type="nucleotide sequence ID" value="NZ_SMRT01000017.1"/>
</dbReference>
<evidence type="ECO:0000256" key="1">
    <source>
        <dbReference type="ARBA" id="ARBA00004651"/>
    </source>
</evidence>
<feature type="region of interest" description="Disordered" evidence="8">
    <location>
        <begin position="1"/>
        <end position="29"/>
    </location>
</feature>
<feature type="transmembrane region" description="Helical" evidence="7">
    <location>
        <begin position="47"/>
        <end position="67"/>
    </location>
</feature>
<evidence type="ECO:0000259" key="9">
    <source>
        <dbReference type="PROSITE" id="PS50928"/>
    </source>
</evidence>
<dbReference type="PROSITE" id="PS50928">
    <property type="entry name" value="ABC_TM1"/>
    <property type="match status" value="1"/>
</dbReference>
<comment type="similarity">
    <text evidence="7">Belongs to the binding-protein-dependent transport system permease family.</text>
</comment>
<feature type="compositionally biased region" description="Low complexity" evidence="8">
    <location>
        <begin position="13"/>
        <end position="29"/>
    </location>
</feature>
<feature type="transmembrane region" description="Helical" evidence="7">
    <location>
        <begin position="256"/>
        <end position="280"/>
    </location>
</feature>
<evidence type="ECO:0000256" key="3">
    <source>
        <dbReference type="ARBA" id="ARBA00022475"/>
    </source>
</evidence>
<feature type="transmembrane region" description="Helical" evidence="7">
    <location>
        <begin position="108"/>
        <end position="128"/>
    </location>
</feature>
<keyword evidence="11" id="KW-1185">Reference proteome</keyword>
<keyword evidence="5 7" id="KW-1133">Transmembrane helix</keyword>
<dbReference type="GO" id="GO:0055085">
    <property type="term" value="P:transmembrane transport"/>
    <property type="evidence" value="ECO:0007669"/>
    <property type="project" value="InterPro"/>
</dbReference>
<evidence type="ECO:0000256" key="5">
    <source>
        <dbReference type="ARBA" id="ARBA00022989"/>
    </source>
</evidence>
<evidence type="ECO:0000256" key="8">
    <source>
        <dbReference type="SAM" id="MobiDB-lite"/>
    </source>
</evidence>
<dbReference type="Proteomes" id="UP000295636">
    <property type="component" value="Unassembled WGS sequence"/>
</dbReference>
<organism evidence="10 11">
    <name type="scientific">Paenibacillus piri</name>
    <dbReference type="NCBI Taxonomy" id="2547395"/>
    <lineage>
        <taxon>Bacteria</taxon>
        <taxon>Bacillati</taxon>
        <taxon>Bacillota</taxon>
        <taxon>Bacilli</taxon>
        <taxon>Bacillales</taxon>
        <taxon>Paenibacillaceae</taxon>
        <taxon>Paenibacillus</taxon>
    </lineage>
</organism>
<dbReference type="GO" id="GO:0005886">
    <property type="term" value="C:plasma membrane"/>
    <property type="evidence" value="ECO:0007669"/>
    <property type="project" value="UniProtKB-SubCell"/>
</dbReference>
<dbReference type="EMBL" id="SMRT01000017">
    <property type="protein sequence ID" value="TDF93248.1"/>
    <property type="molecule type" value="Genomic_DNA"/>
</dbReference>
<dbReference type="InterPro" id="IPR035906">
    <property type="entry name" value="MetI-like_sf"/>
</dbReference>
<evidence type="ECO:0000313" key="11">
    <source>
        <dbReference type="Proteomes" id="UP000295636"/>
    </source>
</evidence>
<dbReference type="PANTHER" id="PTHR30151:SF19">
    <property type="entry name" value="ABC TRANSPORTER PERMEASE"/>
    <property type="match status" value="1"/>
</dbReference>
<evidence type="ECO:0000313" key="10">
    <source>
        <dbReference type="EMBL" id="TDF93248.1"/>
    </source>
</evidence>
<keyword evidence="6 7" id="KW-0472">Membrane</keyword>
<comment type="caution">
    <text evidence="10">The sequence shown here is derived from an EMBL/GenBank/DDBJ whole genome shotgun (WGS) entry which is preliminary data.</text>
</comment>
<evidence type="ECO:0000256" key="6">
    <source>
        <dbReference type="ARBA" id="ARBA00023136"/>
    </source>
</evidence>
<evidence type="ECO:0000256" key="7">
    <source>
        <dbReference type="RuleBase" id="RU363032"/>
    </source>
</evidence>
<dbReference type="PANTHER" id="PTHR30151">
    <property type="entry name" value="ALKANE SULFONATE ABC TRANSPORTER-RELATED, MEMBRANE SUBUNIT"/>
    <property type="match status" value="1"/>
</dbReference>
<feature type="transmembrane region" description="Helical" evidence="7">
    <location>
        <begin position="140"/>
        <end position="159"/>
    </location>
</feature>
<comment type="subcellular location">
    <subcellularLocation>
        <location evidence="1 7">Cell membrane</location>
        <topology evidence="1 7">Multi-pass membrane protein</topology>
    </subcellularLocation>
</comment>
<evidence type="ECO:0000256" key="4">
    <source>
        <dbReference type="ARBA" id="ARBA00022692"/>
    </source>
</evidence>
<accession>A0A4R5KF62</accession>